<evidence type="ECO:0000256" key="7">
    <source>
        <dbReference type="ARBA" id="ARBA00022702"/>
    </source>
</evidence>
<keyword evidence="6 10" id="KW-0313">Glucose metabolism</keyword>
<evidence type="ECO:0000256" key="10">
    <source>
        <dbReference type="RuleBase" id="RU000406"/>
    </source>
</evidence>
<dbReference type="InterPro" id="IPR022353">
    <property type="entry name" value="Insulin_CS"/>
</dbReference>
<sequence>MAPWMSALTLVVLCTICIPTSKGFSDQHLCGDQLVDALRVVCGERGFHSPTSRRDVEQPLADLSSLNELPIQLQQDYQKVKQARGIVDECCENICSLDQLENYCS</sequence>
<dbReference type="PRINTS" id="PR00276">
    <property type="entry name" value="INSULINFAMLY"/>
</dbReference>
<evidence type="ECO:0000256" key="9">
    <source>
        <dbReference type="ARBA" id="ARBA00023277"/>
    </source>
</evidence>
<dbReference type="GO" id="GO:0005615">
    <property type="term" value="C:extracellular space"/>
    <property type="evidence" value="ECO:0007669"/>
    <property type="project" value="TreeGrafter"/>
</dbReference>
<evidence type="ECO:0000256" key="2">
    <source>
        <dbReference type="ARBA" id="ARBA00004613"/>
    </source>
</evidence>
<keyword evidence="8" id="KW-1015">Disulfide bond</keyword>
<feature type="domain" description="Insulin-like" evidence="12">
    <location>
        <begin position="27"/>
        <end position="104"/>
    </location>
</feature>
<organism evidence="13">
    <name type="scientific">Desmognathus ocoee</name>
    <name type="common">Ocoee salamander</name>
    <dbReference type="NCBI Taxonomy" id="179530"/>
    <lineage>
        <taxon>Eukaryota</taxon>
        <taxon>Metazoa</taxon>
        <taxon>Chordata</taxon>
        <taxon>Craniata</taxon>
        <taxon>Vertebrata</taxon>
        <taxon>Euteleostomi</taxon>
        <taxon>Amphibia</taxon>
        <taxon>Batrachia</taxon>
        <taxon>Caudata</taxon>
        <taxon>Salamandroidea</taxon>
        <taxon>Plethodontidae</taxon>
        <taxon>Plethodontinae</taxon>
        <taxon>Desmognathus</taxon>
    </lineage>
</organism>
<feature type="signal peptide" evidence="11">
    <location>
        <begin position="1"/>
        <end position="23"/>
    </location>
</feature>
<evidence type="ECO:0000256" key="4">
    <source>
        <dbReference type="ARBA" id="ARBA00011207"/>
    </source>
</evidence>
<dbReference type="PRINTS" id="PR00277">
    <property type="entry name" value="INSULIN"/>
</dbReference>
<dbReference type="EMBL" id="KP410982">
    <property type="protein sequence ID" value="AKN46136.1"/>
    <property type="molecule type" value="mRNA"/>
</dbReference>
<dbReference type="PROSITE" id="PS00262">
    <property type="entry name" value="INSULIN"/>
    <property type="match status" value="1"/>
</dbReference>
<dbReference type="GO" id="GO:0006006">
    <property type="term" value="P:glucose metabolic process"/>
    <property type="evidence" value="ECO:0007669"/>
    <property type="project" value="UniProtKB-UniRule"/>
</dbReference>
<dbReference type="SMART" id="SM00078">
    <property type="entry name" value="IlGF"/>
    <property type="match status" value="1"/>
</dbReference>
<keyword evidence="9 10" id="KW-0119">Carbohydrate metabolism</keyword>
<dbReference type="AlphaFoldDB" id="A0A0H4A7I5"/>
<feature type="chain" id="PRO_5005204616" description="Insulin" evidence="11">
    <location>
        <begin position="24"/>
        <end position="105"/>
    </location>
</feature>
<accession>A0A0H4A7I5</accession>
<dbReference type="GO" id="GO:0005179">
    <property type="term" value="F:hormone activity"/>
    <property type="evidence" value="ECO:0007669"/>
    <property type="project" value="UniProtKB-KW"/>
</dbReference>
<evidence type="ECO:0000256" key="11">
    <source>
        <dbReference type="SAM" id="SignalP"/>
    </source>
</evidence>
<protein>
    <recommendedName>
        <fullName evidence="10">Insulin</fullName>
    </recommendedName>
</protein>
<dbReference type="Gene3D" id="1.10.100.10">
    <property type="entry name" value="Insulin-like"/>
    <property type="match status" value="1"/>
</dbReference>
<dbReference type="SUPFAM" id="SSF56994">
    <property type="entry name" value="Insulin-like"/>
    <property type="match status" value="1"/>
</dbReference>
<dbReference type="PANTHER" id="PTHR11454">
    <property type="entry name" value="INSULIN/INSULIN GROWTH FACTOR"/>
    <property type="match status" value="1"/>
</dbReference>
<comment type="subcellular location">
    <subcellularLocation>
        <location evidence="2 10">Secreted</location>
    </subcellularLocation>
</comment>
<reference evidence="13" key="1">
    <citation type="submission" date="2015-01" db="EMBL/GenBank/DDBJ databases">
        <title>Co-option and evolution of non-olfactory courtship pheromones in a terrestrial salamander.</title>
        <authorList>
            <person name="Doty K.A."/>
            <person name="Wilburn D.B."/>
            <person name="Bowen K.E."/>
            <person name="Feldhoff P.W."/>
            <person name="Feldhoff R.C."/>
        </authorList>
    </citation>
    <scope>NUCLEOTIDE SEQUENCE</scope>
</reference>
<dbReference type="InterPro" id="IPR036438">
    <property type="entry name" value="Insulin-like_sf"/>
</dbReference>
<evidence type="ECO:0000256" key="6">
    <source>
        <dbReference type="ARBA" id="ARBA00022526"/>
    </source>
</evidence>
<dbReference type="FunFam" id="1.10.100.10:FF:000003">
    <property type="entry name" value="Insulin"/>
    <property type="match status" value="1"/>
</dbReference>
<dbReference type="PANTHER" id="PTHR11454:SF9">
    <property type="entry name" value="INSULIN"/>
    <property type="match status" value="1"/>
</dbReference>
<dbReference type="CDD" id="cd04367">
    <property type="entry name" value="IlGF_insulin_like"/>
    <property type="match status" value="1"/>
</dbReference>
<evidence type="ECO:0000259" key="12">
    <source>
        <dbReference type="SMART" id="SM00078"/>
    </source>
</evidence>
<keyword evidence="5 10" id="KW-0964">Secreted</keyword>
<evidence type="ECO:0000256" key="8">
    <source>
        <dbReference type="ARBA" id="ARBA00023157"/>
    </source>
</evidence>
<keyword evidence="11" id="KW-0732">Signal</keyword>
<evidence type="ECO:0000313" key="13">
    <source>
        <dbReference type="EMBL" id="AKN46136.1"/>
    </source>
</evidence>
<dbReference type="InterPro" id="IPR016179">
    <property type="entry name" value="Insulin-like"/>
</dbReference>
<evidence type="ECO:0000256" key="3">
    <source>
        <dbReference type="ARBA" id="ARBA00009034"/>
    </source>
</evidence>
<dbReference type="InterPro" id="IPR004825">
    <property type="entry name" value="Insulin"/>
</dbReference>
<comment type="function">
    <text evidence="1 10">Insulin decreases blood glucose concentration. It increases cell permeability to monosaccharides, amino acids and fatty acids. It accelerates glycolysis, the pentose phosphate cycle, and glycogen synthesis in liver.</text>
</comment>
<proteinExistence type="evidence at transcript level"/>
<dbReference type="InterPro" id="IPR022352">
    <property type="entry name" value="Ins/IGF/rlx"/>
</dbReference>
<evidence type="ECO:0000256" key="5">
    <source>
        <dbReference type="ARBA" id="ARBA00022525"/>
    </source>
</evidence>
<name>A0A0H4A7I5_9SALA</name>
<evidence type="ECO:0000256" key="1">
    <source>
        <dbReference type="ARBA" id="ARBA00002985"/>
    </source>
</evidence>
<keyword evidence="7 10" id="KW-0372">Hormone</keyword>
<comment type="similarity">
    <text evidence="3 10">Belongs to the insulin family.</text>
</comment>
<dbReference type="Pfam" id="PF00049">
    <property type="entry name" value="Insulin"/>
    <property type="match status" value="1"/>
</dbReference>
<comment type="subunit">
    <text evidence="4 10">Heterodimer of a B chain and an A chain linked by two disulfide bonds.</text>
</comment>